<dbReference type="OrthoDB" id="6410187at2759"/>
<gene>
    <name evidence="1" type="ORF">TNCT_295001</name>
</gene>
<proteinExistence type="predicted"/>
<name>A0A8X6FZT5_TRICU</name>
<dbReference type="Proteomes" id="UP000887116">
    <property type="component" value="Unassembled WGS sequence"/>
</dbReference>
<accession>A0A8X6FZT5</accession>
<dbReference type="EMBL" id="BMAO01024153">
    <property type="protein sequence ID" value="GFQ93340.1"/>
    <property type="molecule type" value="Genomic_DNA"/>
</dbReference>
<evidence type="ECO:0000313" key="1">
    <source>
        <dbReference type="EMBL" id="GFQ93340.1"/>
    </source>
</evidence>
<organism evidence="1 2">
    <name type="scientific">Trichonephila clavata</name>
    <name type="common">Joro spider</name>
    <name type="synonym">Nephila clavata</name>
    <dbReference type="NCBI Taxonomy" id="2740835"/>
    <lineage>
        <taxon>Eukaryota</taxon>
        <taxon>Metazoa</taxon>
        <taxon>Ecdysozoa</taxon>
        <taxon>Arthropoda</taxon>
        <taxon>Chelicerata</taxon>
        <taxon>Arachnida</taxon>
        <taxon>Araneae</taxon>
        <taxon>Araneomorphae</taxon>
        <taxon>Entelegynae</taxon>
        <taxon>Araneoidea</taxon>
        <taxon>Nephilidae</taxon>
        <taxon>Trichonephila</taxon>
    </lineage>
</organism>
<comment type="caution">
    <text evidence="1">The sequence shown here is derived from an EMBL/GenBank/DDBJ whole genome shotgun (WGS) entry which is preliminary data.</text>
</comment>
<keyword evidence="2" id="KW-1185">Reference proteome</keyword>
<reference evidence="1" key="1">
    <citation type="submission" date="2020-07" db="EMBL/GenBank/DDBJ databases">
        <title>Multicomponent nature underlies the extraordinary mechanical properties of spider dragline silk.</title>
        <authorList>
            <person name="Kono N."/>
            <person name="Nakamura H."/>
            <person name="Mori M."/>
            <person name="Yoshida Y."/>
            <person name="Ohtoshi R."/>
            <person name="Malay A.D."/>
            <person name="Moran D.A.P."/>
            <person name="Tomita M."/>
            <person name="Numata K."/>
            <person name="Arakawa K."/>
        </authorList>
    </citation>
    <scope>NUCLEOTIDE SEQUENCE</scope>
</reference>
<dbReference type="AlphaFoldDB" id="A0A8X6FZT5"/>
<protein>
    <submittedName>
        <fullName evidence="1">Uncharacterized protein</fullName>
    </submittedName>
</protein>
<sequence length="96" mass="10539">MLRTKYSKAANINDVPNDYGVDEKGVNENELCGGKGFGSNRRYVDTGIKVNPGDKLSFSLIPRKITIDYDNPEEKASALMTIVIELKEGGEKSVSK</sequence>
<evidence type="ECO:0000313" key="2">
    <source>
        <dbReference type="Proteomes" id="UP000887116"/>
    </source>
</evidence>